<dbReference type="SUPFAM" id="SSF52317">
    <property type="entry name" value="Class I glutamine amidotransferase-like"/>
    <property type="match status" value="1"/>
</dbReference>
<dbReference type="EMBL" id="MSTR01000001">
    <property type="protein sequence ID" value="ONN44649.1"/>
    <property type="molecule type" value="Genomic_DNA"/>
</dbReference>
<dbReference type="GO" id="GO:0006598">
    <property type="term" value="P:polyamine catabolic process"/>
    <property type="evidence" value="ECO:0007669"/>
    <property type="project" value="TreeGrafter"/>
</dbReference>
<protein>
    <submittedName>
        <fullName evidence="1">Gamma-glutamyl-gamma-aminobutyrate hydrolase</fullName>
    </submittedName>
</protein>
<accession>A0A1V2UMI2</accession>
<keyword evidence="1" id="KW-0378">Hydrolase</keyword>
<dbReference type="Gene3D" id="3.40.50.880">
    <property type="match status" value="1"/>
</dbReference>
<dbReference type="PANTHER" id="PTHR43235:SF1">
    <property type="entry name" value="GLUTAMINE AMIDOTRANSFERASE PB2B2.05-RELATED"/>
    <property type="match status" value="1"/>
</dbReference>
<evidence type="ECO:0000313" key="1">
    <source>
        <dbReference type="EMBL" id="ONN44649.1"/>
    </source>
</evidence>
<gene>
    <name evidence="1" type="ORF">BTN92_00510</name>
</gene>
<dbReference type="InterPro" id="IPR011697">
    <property type="entry name" value="Peptidase_C26"/>
</dbReference>
<dbReference type="FunFam" id="3.40.50.880:FF:000030">
    <property type="entry name" value="Gamma-glutamyl-gamma-aminobutyrate hydrolase PuuD"/>
    <property type="match status" value="1"/>
</dbReference>
<dbReference type="InterPro" id="IPR044668">
    <property type="entry name" value="PuuD-like"/>
</dbReference>
<name>A0A1V2UMI2_ENTMU</name>
<evidence type="ECO:0000313" key="2">
    <source>
        <dbReference type="Proteomes" id="UP000189299"/>
    </source>
</evidence>
<dbReference type="InterPro" id="IPR029062">
    <property type="entry name" value="Class_I_gatase-like"/>
</dbReference>
<dbReference type="GO" id="GO:0005829">
    <property type="term" value="C:cytosol"/>
    <property type="evidence" value="ECO:0007669"/>
    <property type="project" value="TreeGrafter"/>
</dbReference>
<comment type="caution">
    <text evidence="1">The sequence shown here is derived from an EMBL/GenBank/DDBJ whole genome shotgun (WGS) entry which is preliminary data.</text>
</comment>
<dbReference type="PROSITE" id="PS51273">
    <property type="entry name" value="GATASE_TYPE_1"/>
    <property type="match status" value="1"/>
</dbReference>
<dbReference type="Pfam" id="PF07722">
    <property type="entry name" value="Peptidase_C26"/>
    <property type="match status" value="1"/>
</dbReference>
<dbReference type="AlphaFoldDB" id="A0A1V2UMI2"/>
<sequence length="239" mass="26636">MHQKIGIAANQLLRATETFQGNQVTYTPQGFVNAVQQAGGLPLLLPISSTESARDYIQLVDKLLLAGGQDVSPSLYNEAPHPKLTETNLNRDLFEQALINEALKQNKPILAVCRGMQLLNVTLGGNLYQDLTLYPNWSVKHEQQPTPPQLATHEITVEPDSILHEVLPTSYFVNSYHHQAIRDLAPTLKATAYSPDGLVEAVESKGSDQRILGVQWHPELIHQKNPLDQKLFDYFVQSL</sequence>
<dbReference type="CDD" id="cd01745">
    <property type="entry name" value="GATase1_2"/>
    <property type="match status" value="1"/>
</dbReference>
<dbReference type="Proteomes" id="UP000189299">
    <property type="component" value="Unassembled WGS sequence"/>
</dbReference>
<dbReference type="GO" id="GO:0033969">
    <property type="term" value="F:gamma-glutamyl-gamma-aminobutyrate hydrolase activity"/>
    <property type="evidence" value="ECO:0007669"/>
    <property type="project" value="TreeGrafter"/>
</dbReference>
<proteinExistence type="predicted"/>
<reference evidence="1 2" key="1">
    <citation type="submission" date="2016-12" db="EMBL/GenBank/DDBJ databases">
        <authorList>
            <person name="Song W.-J."/>
            <person name="Kurnit D.M."/>
        </authorList>
    </citation>
    <scope>NUCLEOTIDE SEQUENCE [LARGE SCALE GENOMIC DNA]</scope>
    <source>
        <strain evidence="1 2">CGB1038-1_S1</strain>
    </source>
</reference>
<dbReference type="OrthoDB" id="9813383at2"/>
<dbReference type="STRING" id="53346.A5802_001753"/>
<organism evidence="1 2">
    <name type="scientific">Enterococcus mundtii</name>
    <dbReference type="NCBI Taxonomy" id="53346"/>
    <lineage>
        <taxon>Bacteria</taxon>
        <taxon>Bacillati</taxon>
        <taxon>Bacillota</taxon>
        <taxon>Bacilli</taxon>
        <taxon>Lactobacillales</taxon>
        <taxon>Enterococcaceae</taxon>
        <taxon>Enterococcus</taxon>
    </lineage>
</organism>
<dbReference type="PANTHER" id="PTHR43235">
    <property type="entry name" value="GLUTAMINE AMIDOTRANSFERASE PB2B2.05-RELATED"/>
    <property type="match status" value="1"/>
</dbReference>
<dbReference type="RefSeq" id="WP_062804875.1">
    <property type="nucleotide sequence ID" value="NZ_CABMMO010000001.1"/>
</dbReference>